<name>A0A7C9PM66_9MICO</name>
<feature type="transmembrane region" description="Helical" evidence="7">
    <location>
        <begin position="56"/>
        <end position="76"/>
    </location>
</feature>
<reference evidence="9 10" key="1">
    <citation type="journal article" date="2014" name="Int. J. Syst. Evol. Microbiol.">
        <title>Description of Galbitalea soli gen. nov., sp. nov., and Frondihabitans sucicola sp. nov.</title>
        <authorList>
            <person name="Kim S.J."/>
            <person name="Lim J.M."/>
            <person name="Ahn J.H."/>
            <person name="Weon H.Y."/>
            <person name="Hamada M."/>
            <person name="Suzuki K."/>
            <person name="Ahn T.Y."/>
            <person name="Kwon S.W."/>
        </authorList>
    </citation>
    <scope>NUCLEOTIDE SEQUENCE [LARGE SCALE GENOMIC DNA]</scope>
    <source>
        <strain evidence="9 10">NBRC 108727</strain>
    </source>
</reference>
<dbReference type="SUPFAM" id="SSF103473">
    <property type="entry name" value="MFS general substrate transporter"/>
    <property type="match status" value="1"/>
</dbReference>
<dbReference type="CDD" id="cd17341">
    <property type="entry name" value="MFS_NRT2_like"/>
    <property type="match status" value="1"/>
</dbReference>
<dbReference type="AlphaFoldDB" id="A0A7C9PM66"/>
<proteinExistence type="inferred from homology"/>
<feature type="transmembrane region" description="Helical" evidence="7">
    <location>
        <begin position="350"/>
        <end position="368"/>
    </location>
</feature>
<evidence type="ECO:0000256" key="2">
    <source>
        <dbReference type="ARBA" id="ARBA00008432"/>
    </source>
</evidence>
<dbReference type="GO" id="GO:0005886">
    <property type="term" value="C:plasma membrane"/>
    <property type="evidence" value="ECO:0007669"/>
    <property type="project" value="UniProtKB-SubCell"/>
</dbReference>
<dbReference type="RefSeq" id="WP_163472307.1">
    <property type="nucleotide sequence ID" value="NZ_JAAGWZ010000001.1"/>
</dbReference>
<feature type="transmembrane region" description="Helical" evidence="7">
    <location>
        <begin position="323"/>
        <end position="344"/>
    </location>
</feature>
<evidence type="ECO:0000313" key="9">
    <source>
        <dbReference type="EMBL" id="NEM90685.1"/>
    </source>
</evidence>
<evidence type="ECO:0000256" key="4">
    <source>
        <dbReference type="ARBA" id="ARBA00022989"/>
    </source>
</evidence>
<keyword evidence="10" id="KW-1185">Reference proteome</keyword>
<feature type="transmembrane region" description="Helical" evidence="7">
    <location>
        <begin position="178"/>
        <end position="203"/>
    </location>
</feature>
<dbReference type="Proteomes" id="UP000479756">
    <property type="component" value="Unassembled WGS sequence"/>
</dbReference>
<evidence type="ECO:0000256" key="6">
    <source>
        <dbReference type="ARBA" id="ARBA00023136"/>
    </source>
</evidence>
<comment type="caution">
    <text evidence="9">The sequence shown here is derived from an EMBL/GenBank/DDBJ whole genome shotgun (WGS) entry which is preliminary data.</text>
</comment>
<dbReference type="GO" id="GO:0042128">
    <property type="term" value="P:nitrate assimilation"/>
    <property type="evidence" value="ECO:0007669"/>
    <property type="project" value="UniProtKB-KW"/>
</dbReference>
<feature type="transmembrane region" description="Helical" evidence="7">
    <location>
        <begin position="144"/>
        <end position="166"/>
    </location>
</feature>
<feature type="transmembrane region" description="Helical" evidence="7">
    <location>
        <begin position="405"/>
        <end position="426"/>
    </location>
</feature>
<evidence type="ECO:0000256" key="5">
    <source>
        <dbReference type="ARBA" id="ARBA00023063"/>
    </source>
</evidence>
<accession>A0A7C9PM66</accession>
<dbReference type="PANTHER" id="PTHR23515">
    <property type="entry name" value="HIGH-AFFINITY NITRATE TRANSPORTER 2.3"/>
    <property type="match status" value="1"/>
</dbReference>
<protein>
    <submittedName>
        <fullName evidence="9">MFS transporter</fullName>
    </submittedName>
</protein>
<evidence type="ECO:0000256" key="7">
    <source>
        <dbReference type="SAM" id="Phobius"/>
    </source>
</evidence>
<feature type="domain" description="Major facilitator superfamily (MFS) profile" evidence="8">
    <location>
        <begin position="51"/>
        <end position="463"/>
    </location>
</feature>
<sequence>MTTTETAPPVALVDEAPAPSLHYRAHNWIDGWDPENAAQWQHEGARIAARNLRWSIFAEFLGFIVWQLWSIVVVSLPKAGFTFDTGQIFWLISMPSLIGATLRFPYTFMVPRFGGRNWTIVSSLLLLIPAVGLGFAVSNPATPFGVMLFIAALAGFGGGNFASSMANITSFYPQSRKGWALGLNAAGGNLGASVAQLVVPIVITVGAAGSLNLPLAGWIWVPFILLAAFGASKYMNNLSNTKADVASSLAALREPHLWILAFLYVGTFGSFIGFSGVFPKLIADQFPSFSTFAVGASTLSLAFLGSLVGSVARPFGGRLADRFGGALVTMSAFVVMGLGALAVIGTLPLGNFWIFLGCFLVLFAAAGIGNGSTYRMIPTVFALRAGSHDPHTHAGDVSARRKTSAALGIISSVGAYGGFVIPQLLGLSKTGFGNYTTALGWFVMAYAVMLAVTGVFYLRRTSTGRRV</sequence>
<dbReference type="GO" id="GO:0015112">
    <property type="term" value="F:nitrate transmembrane transporter activity"/>
    <property type="evidence" value="ECO:0007669"/>
    <property type="project" value="InterPro"/>
</dbReference>
<keyword evidence="6 7" id="KW-0472">Membrane</keyword>
<feature type="transmembrane region" description="Helical" evidence="7">
    <location>
        <begin position="289"/>
        <end position="311"/>
    </location>
</feature>
<comment type="similarity">
    <text evidence="2">Belongs to the major facilitator superfamily. Nitrate/nitrite porter (TC 2.A.1.8) family.</text>
</comment>
<evidence type="ECO:0000256" key="1">
    <source>
        <dbReference type="ARBA" id="ARBA00004651"/>
    </source>
</evidence>
<keyword evidence="4 7" id="KW-1133">Transmembrane helix</keyword>
<keyword evidence="5" id="KW-0534">Nitrate assimilation</keyword>
<comment type="subcellular location">
    <subcellularLocation>
        <location evidence="1">Cell membrane</location>
        <topology evidence="1">Multi-pass membrane protein</topology>
    </subcellularLocation>
</comment>
<feature type="transmembrane region" description="Helical" evidence="7">
    <location>
        <begin position="118"/>
        <end position="138"/>
    </location>
</feature>
<dbReference type="EMBL" id="JAAGWZ010000001">
    <property type="protein sequence ID" value="NEM90685.1"/>
    <property type="molecule type" value="Genomic_DNA"/>
</dbReference>
<gene>
    <name evidence="9" type="ORF">G3T37_04880</name>
</gene>
<dbReference type="Pfam" id="PF07690">
    <property type="entry name" value="MFS_1"/>
    <property type="match status" value="1"/>
</dbReference>
<evidence type="ECO:0000259" key="8">
    <source>
        <dbReference type="PROSITE" id="PS50850"/>
    </source>
</evidence>
<keyword evidence="3 7" id="KW-0812">Transmembrane</keyword>
<evidence type="ECO:0000313" key="10">
    <source>
        <dbReference type="Proteomes" id="UP000479756"/>
    </source>
</evidence>
<dbReference type="InterPro" id="IPR036259">
    <property type="entry name" value="MFS_trans_sf"/>
</dbReference>
<dbReference type="InterPro" id="IPR020846">
    <property type="entry name" value="MFS_dom"/>
</dbReference>
<dbReference type="Gene3D" id="1.20.1250.20">
    <property type="entry name" value="MFS general substrate transporter like domains"/>
    <property type="match status" value="1"/>
</dbReference>
<dbReference type="InterPro" id="IPR044772">
    <property type="entry name" value="NO3_transporter"/>
</dbReference>
<organism evidence="9 10">
    <name type="scientific">Galbitalea soli</name>
    <dbReference type="NCBI Taxonomy" id="1268042"/>
    <lineage>
        <taxon>Bacteria</taxon>
        <taxon>Bacillati</taxon>
        <taxon>Actinomycetota</taxon>
        <taxon>Actinomycetes</taxon>
        <taxon>Micrococcales</taxon>
        <taxon>Microbacteriaceae</taxon>
        <taxon>Galbitalea</taxon>
    </lineage>
</organism>
<feature type="transmembrane region" description="Helical" evidence="7">
    <location>
        <begin position="257"/>
        <end position="277"/>
    </location>
</feature>
<evidence type="ECO:0000256" key="3">
    <source>
        <dbReference type="ARBA" id="ARBA00022692"/>
    </source>
</evidence>
<feature type="transmembrane region" description="Helical" evidence="7">
    <location>
        <begin position="438"/>
        <end position="458"/>
    </location>
</feature>
<dbReference type="InterPro" id="IPR011701">
    <property type="entry name" value="MFS"/>
</dbReference>
<feature type="transmembrane region" description="Helical" evidence="7">
    <location>
        <begin position="88"/>
        <end position="106"/>
    </location>
</feature>
<dbReference type="PROSITE" id="PS50850">
    <property type="entry name" value="MFS"/>
    <property type="match status" value="1"/>
</dbReference>
<feature type="transmembrane region" description="Helical" evidence="7">
    <location>
        <begin position="215"/>
        <end position="236"/>
    </location>
</feature>